<name>A0A330M0D8_9GAMM</name>
<organism evidence="1 2">
    <name type="scientific">Shewanella benthica</name>
    <dbReference type="NCBI Taxonomy" id="43661"/>
    <lineage>
        <taxon>Bacteria</taxon>
        <taxon>Pseudomonadati</taxon>
        <taxon>Pseudomonadota</taxon>
        <taxon>Gammaproteobacteria</taxon>
        <taxon>Alteromonadales</taxon>
        <taxon>Shewanellaceae</taxon>
        <taxon>Shewanella</taxon>
    </lineage>
</organism>
<proteinExistence type="predicted"/>
<dbReference type="EMBL" id="LS483452">
    <property type="protein sequence ID" value="SQH75378.1"/>
    <property type="molecule type" value="Genomic_DNA"/>
</dbReference>
<accession>A0A330M0D8</accession>
<dbReference type="KEGG" id="sbk:SHEWBE_1412"/>
<sequence>MNEEQSELEVYETSRFSKALNKMDDRVLALVEDEIEKIIDNPLIGKQKKGDLSYLRVHKFGVDSQSYLLGYSWDSGKLNLFLLSIGSHENFYRDATNRRKADLQLIKS</sequence>
<dbReference type="InterPro" id="IPR031552">
    <property type="entry name" value="ParE-like_toxin"/>
</dbReference>
<dbReference type="RefSeq" id="WP_112351927.1">
    <property type="nucleotide sequence ID" value="NZ_JADDKM010000027.1"/>
</dbReference>
<dbReference type="AlphaFoldDB" id="A0A330M0D8"/>
<reference evidence="2" key="1">
    <citation type="submission" date="2018-06" db="EMBL/GenBank/DDBJ databases">
        <authorList>
            <person name="Cea G.-C."/>
            <person name="William W."/>
        </authorList>
    </citation>
    <scope>NUCLEOTIDE SEQUENCE [LARGE SCALE GENOMIC DNA]</scope>
    <source>
        <strain evidence="2">DB21MT-2</strain>
    </source>
</reference>
<evidence type="ECO:0000313" key="2">
    <source>
        <dbReference type="Proteomes" id="UP000250123"/>
    </source>
</evidence>
<dbReference type="InterPro" id="IPR035093">
    <property type="entry name" value="RelE/ParE_toxin_dom_sf"/>
</dbReference>
<dbReference type="OrthoDB" id="5296677at2"/>
<dbReference type="Gene3D" id="3.30.2310.20">
    <property type="entry name" value="RelE-like"/>
    <property type="match status" value="1"/>
</dbReference>
<dbReference type="SUPFAM" id="SSF143011">
    <property type="entry name" value="RelE-like"/>
    <property type="match status" value="1"/>
</dbReference>
<gene>
    <name evidence="1" type="ORF">SHEWBE_1412</name>
</gene>
<dbReference type="Pfam" id="PF15781">
    <property type="entry name" value="ParE-like_toxin"/>
    <property type="match status" value="1"/>
</dbReference>
<evidence type="ECO:0000313" key="1">
    <source>
        <dbReference type="EMBL" id="SQH75378.1"/>
    </source>
</evidence>
<dbReference type="Proteomes" id="UP000250123">
    <property type="component" value="Chromosome SHEWBE"/>
</dbReference>
<protein>
    <submittedName>
        <fullName evidence="1">Putative ParE-like toxin</fullName>
    </submittedName>
</protein>